<evidence type="ECO:0000313" key="2">
    <source>
        <dbReference type="Proteomes" id="UP000824366"/>
    </source>
</evidence>
<dbReference type="EMBL" id="AP024238">
    <property type="protein sequence ID" value="BCO25444.1"/>
    <property type="molecule type" value="Genomic_DNA"/>
</dbReference>
<sequence length="129" mass="14035">MQVVSPSGSTAIRLFTGQSYDATFKRGTLIRVVAGCVSIHSHVWLDMEKLAFQTRVTHGGVYCVAVTGHIGIVASSDAQLSLLLPQRQAPMTQACLWVCGIVSKVLLSTTHQTPYSKCWRTRSSSKARV</sequence>
<evidence type="ECO:0000313" key="1">
    <source>
        <dbReference type="EMBL" id="BCO25444.1"/>
    </source>
</evidence>
<reference evidence="1 2" key="1">
    <citation type="journal article" date="2021" name="Microbiol. Spectr.">
        <title>A Single Bacterium Capable of Oxidation and Reduction of Iron at Circumneutral pH.</title>
        <authorList>
            <person name="Kato S."/>
            <person name="Ohkuma M."/>
        </authorList>
    </citation>
    <scope>NUCLEOTIDE SEQUENCE [LARGE SCALE GENOMIC DNA]</scope>
    <source>
        <strain evidence="1 2">MIZ03</strain>
    </source>
</reference>
<organism evidence="1 2">
    <name type="scientific">Rhodoferax lithotrophicus</name>
    <dbReference type="NCBI Taxonomy" id="2798804"/>
    <lineage>
        <taxon>Bacteria</taxon>
        <taxon>Pseudomonadati</taxon>
        <taxon>Pseudomonadota</taxon>
        <taxon>Betaproteobacteria</taxon>
        <taxon>Burkholderiales</taxon>
        <taxon>Comamonadaceae</taxon>
        <taxon>Rhodoferax</taxon>
    </lineage>
</organism>
<name>A0ABM7MGY2_9BURK</name>
<gene>
    <name evidence="1" type="ORF">MIZ03_0304</name>
</gene>
<proteinExistence type="predicted"/>
<dbReference type="Proteomes" id="UP000824366">
    <property type="component" value="Chromosome"/>
</dbReference>
<protein>
    <submittedName>
        <fullName evidence="1">Uncharacterized protein</fullName>
    </submittedName>
</protein>
<keyword evidence="2" id="KW-1185">Reference proteome</keyword>
<accession>A0ABM7MGY2</accession>